<sequence>MNSESTKWKRDVLQEKQKKINNLVGLITGPANFTRSDSSKAAASVQDSKYPAGRCPVVGGEELGDDRDVTKLDCREEVGIGTFVPVSPPRLCSGEMGKRMCPWVLTEGAQKQ</sequence>
<dbReference type="PaxDb" id="39947-A0A0P0VVM1"/>
<organism evidence="1 2">
    <name type="scientific">Oryza sativa subsp. japonica</name>
    <name type="common">Rice</name>
    <dbReference type="NCBI Taxonomy" id="39947"/>
    <lineage>
        <taxon>Eukaryota</taxon>
        <taxon>Viridiplantae</taxon>
        <taxon>Streptophyta</taxon>
        <taxon>Embryophyta</taxon>
        <taxon>Tracheophyta</taxon>
        <taxon>Spermatophyta</taxon>
        <taxon>Magnoliopsida</taxon>
        <taxon>Liliopsida</taxon>
        <taxon>Poales</taxon>
        <taxon>Poaceae</taxon>
        <taxon>BOP clade</taxon>
        <taxon>Oryzoideae</taxon>
        <taxon>Oryzeae</taxon>
        <taxon>Oryzinae</taxon>
        <taxon>Oryza</taxon>
        <taxon>Oryza sativa</taxon>
    </lineage>
</organism>
<protein>
    <submittedName>
        <fullName evidence="1">Os03g0245600 protein</fullName>
    </submittedName>
</protein>
<evidence type="ECO:0000313" key="1">
    <source>
        <dbReference type="EMBL" id="BAS83238.1"/>
    </source>
</evidence>
<dbReference type="InParanoid" id="A0A0P0VVM1"/>
<keyword evidence="2" id="KW-1185">Reference proteome</keyword>
<reference evidence="2" key="1">
    <citation type="journal article" date="2005" name="Nature">
        <title>The map-based sequence of the rice genome.</title>
        <authorList>
            <consortium name="International rice genome sequencing project (IRGSP)"/>
            <person name="Matsumoto T."/>
            <person name="Wu J."/>
            <person name="Kanamori H."/>
            <person name="Katayose Y."/>
            <person name="Fujisawa M."/>
            <person name="Namiki N."/>
            <person name="Mizuno H."/>
            <person name="Yamamoto K."/>
            <person name="Antonio B.A."/>
            <person name="Baba T."/>
            <person name="Sakata K."/>
            <person name="Nagamura Y."/>
            <person name="Aoki H."/>
            <person name="Arikawa K."/>
            <person name="Arita K."/>
            <person name="Bito T."/>
            <person name="Chiden Y."/>
            <person name="Fujitsuka N."/>
            <person name="Fukunaka R."/>
            <person name="Hamada M."/>
            <person name="Harada C."/>
            <person name="Hayashi A."/>
            <person name="Hijishita S."/>
            <person name="Honda M."/>
            <person name="Hosokawa S."/>
            <person name="Ichikawa Y."/>
            <person name="Idonuma A."/>
            <person name="Iijima M."/>
            <person name="Ikeda M."/>
            <person name="Ikeno M."/>
            <person name="Ito K."/>
            <person name="Ito S."/>
            <person name="Ito T."/>
            <person name="Ito Y."/>
            <person name="Ito Y."/>
            <person name="Iwabuchi A."/>
            <person name="Kamiya K."/>
            <person name="Karasawa W."/>
            <person name="Kurita K."/>
            <person name="Katagiri S."/>
            <person name="Kikuta A."/>
            <person name="Kobayashi H."/>
            <person name="Kobayashi N."/>
            <person name="Machita K."/>
            <person name="Maehara T."/>
            <person name="Masukawa M."/>
            <person name="Mizubayashi T."/>
            <person name="Mukai Y."/>
            <person name="Nagasaki H."/>
            <person name="Nagata Y."/>
            <person name="Naito S."/>
            <person name="Nakashima M."/>
            <person name="Nakama Y."/>
            <person name="Nakamichi Y."/>
            <person name="Nakamura M."/>
            <person name="Meguro A."/>
            <person name="Negishi M."/>
            <person name="Ohta I."/>
            <person name="Ohta T."/>
            <person name="Okamoto M."/>
            <person name="Ono N."/>
            <person name="Saji S."/>
            <person name="Sakaguchi M."/>
            <person name="Sakai K."/>
            <person name="Shibata M."/>
            <person name="Shimokawa T."/>
            <person name="Song J."/>
            <person name="Takazaki Y."/>
            <person name="Terasawa K."/>
            <person name="Tsugane M."/>
            <person name="Tsuji K."/>
            <person name="Ueda S."/>
            <person name="Waki K."/>
            <person name="Yamagata H."/>
            <person name="Yamamoto M."/>
            <person name="Yamamoto S."/>
            <person name="Yamane H."/>
            <person name="Yoshiki S."/>
            <person name="Yoshihara R."/>
            <person name="Yukawa K."/>
            <person name="Zhong H."/>
            <person name="Yano M."/>
            <person name="Yuan Q."/>
            <person name="Ouyang S."/>
            <person name="Liu J."/>
            <person name="Jones K.M."/>
            <person name="Gansberger K."/>
            <person name="Moffat K."/>
            <person name="Hill J."/>
            <person name="Bera J."/>
            <person name="Fadrosh D."/>
            <person name="Jin S."/>
            <person name="Johri S."/>
            <person name="Kim M."/>
            <person name="Overton L."/>
            <person name="Reardon M."/>
            <person name="Tsitrin T."/>
            <person name="Vuong H."/>
            <person name="Weaver B."/>
            <person name="Ciecko A."/>
            <person name="Tallon L."/>
            <person name="Jackson J."/>
            <person name="Pai G."/>
            <person name="Aken S.V."/>
            <person name="Utterback T."/>
            <person name="Reidmuller S."/>
            <person name="Feldblyum T."/>
            <person name="Hsiao J."/>
            <person name="Zismann V."/>
            <person name="Iobst S."/>
            <person name="de Vazeille A.R."/>
            <person name="Buell C.R."/>
            <person name="Ying K."/>
            <person name="Li Y."/>
            <person name="Lu T."/>
            <person name="Huang Y."/>
            <person name="Zhao Q."/>
            <person name="Feng Q."/>
            <person name="Zhang L."/>
            <person name="Zhu J."/>
            <person name="Weng Q."/>
            <person name="Mu J."/>
            <person name="Lu Y."/>
            <person name="Fan D."/>
            <person name="Liu Y."/>
            <person name="Guan J."/>
            <person name="Zhang Y."/>
            <person name="Yu S."/>
            <person name="Liu X."/>
            <person name="Zhang Y."/>
            <person name="Hong G."/>
            <person name="Han B."/>
            <person name="Choisne N."/>
            <person name="Demange N."/>
            <person name="Orjeda G."/>
            <person name="Samain S."/>
            <person name="Cattolico L."/>
            <person name="Pelletier E."/>
            <person name="Couloux A."/>
            <person name="Segurens B."/>
            <person name="Wincker P."/>
            <person name="D'Hont A."/>
            <person name="Scarpelli C."/>
            <person name="Weissenbach J."/>
            <person name="Salanoubat M."/>
            <person name="Quetier F."/>
            <person name="Yu Y."/>
            <person name="Kim H.R."/>
            <person name="Rambo T."/>
            <person name="Currie J."/>
            <person name="Collura K."/>
            <person name="Luo M."/>
            <person name="Yang T."/>
            <person name="Ammiraju J.S.S."/>
            <person name="Engler F."/>
            <person name="Soderlund C."/>
            <person name="Wing R.A."/>
            <person name="Palmer L.E."/>
            <person name="de la Bastide M."/>
            <person name="Spiegel L."/>
            <person name="Nascimento L."/>
            <person name="Zutavern T."/>
            <person name="O'Shaughnessy A."/>
            <person name="Dike S."/>
            <person name="Dedhia N."/>
            <person name="Preston R."/>
            <person name="Balija V."/>
            <person name="McCombie W.R."/>
            <person name="Chow T."/>
            <person name="Chen H."/>
            <person name="Chung M."/>
            <person name="Chen C."/>
            <person name="Shaw J."/>
            <person name="Wu H."/>
            <person name="Hsiao K."/>
            <person name="Chao Y."/>
            <person name="Chu M."/>
            <person name="Cheng C."/>
            <person name="Hour A."/>
            <person name="Lee P."/>
            <person name="Lin S."/>
            <person name="Lin Y."/>
            <person name="Liou J."/>
            <person name="Liu S."/>
            <person name="Hsing Y."/>
            <person name="Raghuvanshi S."/>
            <person name="Mohanty A."/>
            <person name="Bharti A.K."/>
            <person name="Gaur A."/>
            <person name="Gupta V."/>
            <person name="Kumar D."/>
            <person name="Ravi V."/>
            <person name="Vij S."/>
            <person name="Kapur A."/>
            <person name="Khurana P."/>
            <person name="Khurana P."/>
            <person name="Khurana J.P."/>
            <person name="Tyagi A.K."/>
            <person name="Gaikwad K."/>
            <person name="Singh A."/>
            <person name="Dalal V."/>
            <person name="Srivastava S."/>
            <person name="Dixit A."/>
            <person name="Pal A.K."/>
            <person name="Ghazi I.A."/>
            <person name="Yadav M."/>
            <person name="Pandit A."/>
            <person name="Bhargava A."/>
            <person name="Sureshbabu K."/>
            <person name="Batra K."/>
            <person name="Sharma T.R."/>
            <person name="Mohapatra T."/>
            <person name="Singh N.K."/>
            <person name="Messing J."/>
            <person name="Nelson A.B."/>
            <person name="Fuks G."/>
            <person name="Kavchok S."/>
            <person name="Keizer G."/>
            <person name="Linton E."/>
            <person name="Llaca V."/>
            <person name="Song R."/>
            <person name="Tanyolac B."/>
            <person name="Young S."/>
            <person name="Ho-Il K."/>
            <person name="Hahn J.H."/>
            <person name="Sangsakoo G."/>
            <person name="Vanavichit A."/>
            <person name="de Mattos Luiz.A.T."/>
            <person name="Zimmer P.D."/>
            <person name="Malone G."/>
            <person name="Dellagostin O."/>
            <person name="de Oliveira A.C."/>
            <person name="Bevan M."/>
            <person name="Bancroft I."/>
            <person name="Minx P."/>
            <person name="Cordum H."/>
            <person name="Wilson R."/>
            <person name="Cheng Z."/>
            <person name="Jin W."/>
            <person name="Jiang J."/>
            <person name="Leong S.A."/>
            <person name="Iwama H."/>
            <person name="Gojobori T."/>
            <person name="Itoh T."/>
            <person name="Niimura Y."/>
            <person name="Fujii Y."/>
            <person name="Habara T."/>
            <person name="Sakai H."/>
            <person name="Sato Y."/>
            <person name="Wilson G."/>
            <person name="Kumar K."/>
            <person name="McCouch S."/>
            <person name="Juretic N."/>
            <person name="Hoen D."/>
            <person name="Wright S."/>
            <person name="Bruskiewich R."/>
            <person name="Bureau T."/>
            <person name="Miyao A."/>
            <person name="Hirochika H."/>
            <person name="Nishikawa T."/>
            <person name="Kadowaki K."/>
            <person name="Sugiura M."/>
            <person name="Burr B."/>
            <person name="Sasaki T."/>
        </authorList>
    </citation>
    <scope>NUCLEOTIDE SEQUENCE [LARGE SCALE GENOMIC DNA]</scope>
    <source>
        <strain evidence="2">cv. Nipponbare</strain>
    </source>
</reference>
<name>A0A0P0VVM1_ORYSJ</name>
<reference evidence="1 2" key="3">
    <citation type="journal article" date="2013" name="Rice">
        <title>Improvement of the Oryza sativa Nipponbare reference genome using next generation sequence and optical map data.</title>
        <authorList>
            <person name="Kawahara Y."/>
            <person name="de la Bastide M."/>
            <person name="Hamilton J.P."/>
            <person name="Kanamori H."/>
            <person name="McCombie W.R."/>
            <person name="Ouyang S."/>
            <person name="Schwartz D.C."/>
            <person name="Tanaka T."/>
            <person name="Wu J."/>
            <person name="Zhou S."/>
            <person name="Childs K.L."/>
            <person name="Davidson R.M."/>
            <person name="Lin H."/>
            <person name="Quesada-Ocampo L."/>
            <person name="Vaillancourt B."/>
            <person name="Sakai H."/>
            <person name="Lee S.S."/>
            <person name="Kim J."/>
            <person name="Numa H."/>
            <person name="Itoh T."/>
            <person name="Buell C.R."/>
            <person name="Matsumoto T."/>
        </authorList>
    </citation>
    <scope>NUCLEOTIDE SEQUENCE [LARGE SCALE GENOMIC DNA]</scope>
    <source>
        <strain evidence="2">cv. Nipponbare</strain>
    </source>
</reference>
<dbReference type="EMBL" id="AP014959">
    <property type="protein sequence ID" value="BAS83238.1"/>
    <property type="molecule type" value="Genomic_DNA"/>
</dbReference>
<gene>
    <name evidence="1" type="ordered locus">Os03g0245600</name>
    <name evidence="1" type="ORF">OSNPB_030245600</name>
</gene>
<reference evidence="1 2" key="2">
    <citation type="journal article" date="2013" name="Plant Cell Physiol.">
        <title>Rice Annotation Project Database (RAP-DB): an integrative and interactive database for rice genomics.</title>
        <authorList>
            <person name="Sakai H."/>
            <person name="Lee S.S."/>
            <person name="Tanaka T."/>
            <person name="Numa H."/>
            <person name="Kim J."/>
            <person name="Kawahara Y."/>
            <person name="Wakimoto H."/>
            <person name="Yang C.C."/>
            <person name="Iwamoto M."/>
            <person name="Abe T."/>
            <person name="Yamada Y."/>
            <person name="Muto A."/>
            <person name="Inokuchi H."/>
            <person name="Ikemura T."/>
            <person name="Matsumoto T."/>
            <person name="Sasaki T."/>
            <person name="Itoh T."/>
        </authorList>
    </citation>
    <scope>NUCLEOTIDE SEQUENCE [LARGE SCALE GENOMIC DNA]</scope>
    <source>
        <strain evidence="2">cv. Nipponbare</strain>
    </source>
</reference>
<evidence type="ECO:0000313" key="2">
    <source>
        <dbReference type="Proteomes" id="UP000059680"/>
    </source>
</evidence>
<dbReference type="AlphaFoldDB" id="A0A0P0VVM1"/>
<proteinExistence type="predicted"/>
<dbReference type="Proteomes" id="UP000059680">
    <property type="component" value="Chromosome 3"/>
</dbReference>
<accession>A0A0P0VVM1</accession>